<accession>A0AAD9Y983</accession>
<name>A0AAD9Y983_COLKA</name>
<gene>
    <name evidence="1" type="ORF">CKAH01_18193</name>
</gene>
<evidence type="ECO:0000313" key="2">
    <source>
        <dbReference type="Proteomes" id="UP001281614"/>
    </source>
</evidence>
<dbReference type="EMBL" id="VYYT01000293">
    <property type="protein sequence ID" value="KAK2746698.1"/>
    <property type="molecule type" value="Genomic_DNA"/>
</dbReference>
<protein>
    <submittedName>
        <fullName evidence="1">Uncharacterized protein</fullName>
    </submittedName>
</protein>
<sequence>MYRLALGSKEGFSEPCPRPLCLAIEHFRDTEAATSLSYPSATTVDNEAEPCSPIRGFRAV</sequence>
<evidence type="ECO:0000313" key="1">
    <source>
        <dbReference type="EMBL" id="KAK2746698.1"/>
    </source>
</evidence>
<keyword evidence="2" id="KW-1185">Reference proteome</keyword>
<dbReference type="Proteomes" id="UP001281614">
    <property type="component" value="Unassembled WGS sequence"/>
</dbReference>
<dbReference type="AlphaFoldDB" id="A0AAD9Y983"/>
<proteinExistence type="predicted"/>
<comment type="caution">
    <text evidence="1">The sequence shown here is derived from an EMBL/GenBank/DDBJ whole genome shotgun (WGS) entry which is preliminary data.</text>
</comment>
<organism evidence="1 2">
    <name type="scientific">Colletotrichum kahawae</name>
    <name type="common">Coffee berry disease fungus</name>
    <dbReference type="NCBI Taxonomy" id="34407"/>
    <lineage>
        <taxon>Eukaryota</taxon>
        <taxon>Fungi</taxon>
        <taxon>Dikarya</taxon>
        <taxon>Ascomycota</taxon>
        <taxon>Pezizomycotina</taxon>
        <taxon>Sordariomycetes</taxon>
        <taxon>Hypocreomycetidae</taxon>
        <taxon>Glomerellales</taxon>
        <taxon>Glomerellaceae</taxon>
        <taxon>Colletotrichum</taxon>
        <taxon>Colletotrichum gloeosporioides species complex</taxon>
    </lineage>
</organism>
<reference evidence="1" key="1">
    <citation type="submission" date="2023-02" db="EMBL/GenBank/DDBJ databases">
        <title>Colletotrichum kahawae CIFC_Que2 genome sequencing and assembly.</title>
        <authorList>
            <person name="Baroncelli R."/>
        </authorList>
    </citation>
    <scope>NUCLEOTIDE SEQUENCE</scope>
    <source>
        <strain evidence="1">CIFC_Que2</strain>
    </source>
</reference>